<gene>
    <name evidence="2" type="ORF">WKW82_29375</name>
</gene>
<evidence type="ECO:0000256" key="1">
    <source>
        <dbReference type="ARBA" id="ARBA00006987"/>
    </source>
</evidence>
<dbReference type="PANTHER" id="PTHR42928:SF5">
    <property type="entry name" value="BLR1237 PROTEIN"/>
    <property type="match status" value="1"/>
</dbReference>
<sequence>MSMAQDLSSKTIRLMVGVPPGGSNDFAARLISPHLAEALGATVIVENKVGAAGTIATDFVAKSAPDGTTLYFGGTGPILIAPQAMPKVPFNFLTDIMPINMVGETPLALAVFPGLGVKTLQEFIALSRTRPLSLASTGTGSLPHLVIESLIQASGGNILHVPYKGGGPALADAMGGHVSGVVQDVPTFIPLHEQGKLTLLAVTSAKRVEFLPNIPTVSETLPNFFSASSTLGVYAPAKTPRAIIDKINAALVKTVARDDVQERMRKSAIVPGATASPEAFQKLTALEYQRWGKLLREKGIVISAT</sequence>
<keyword evidence="3" id="KW-1185">Reference proteome</keyword>
<dbReference type="Gene3D" id="3.40.190.150">
    <property type="entry name" value="Bordetella uptake gene, domain 1"/>
    <property type="match status" value="1"/>
</dbReference>
<dbReference type="RefSeq" id="WP_340346235.1">
    <property type="nucleotide sequence ID" value="NZ_JBBKZT010000017.1"/>
</dbReference>
<comment type="caution">
    <text evidence="2">The sequence shown here is derived from an EMBL/GenBank/DDBJ whole genome shotgun (WGS) entry which is preliminary data.</text>
</comment>
<dbReference type="PANTHER" id="PTHR42928">
    <property type="entry name" value="TRICARBOXYLATE-BINDING PROTEIN"/>
    <property type="match status" value="1"/>
</dbReference>
<dbReference type="InterPro" id="IPR042100">
    <property type="entry name" value="Bug_dom1"/>
</dbReference>
<organism evidence="2 3">
    <name type="scientific">Variovorax rhizosphaerae</name>
    <dbReference type="NCBI Taxonomy" id="1836200"/>
    <lineage>
        <taxon>Bacteria</taxon>
        <taxon>Pseudomonadati</taxon>
        <taxon>Pseudomonadota</taxon>
        <taxon>Betaproteobacteria</taxon>
        <taxon>Burkholderiales</taxon>
        <taxon>Comamonadaceae</taxon>
        <taxon>Variovorax</taxon>
    </lineage>
</organism>
<proteinExistence type="inferred from homology"/>
<reference evidence="2 3" key="1">
    <citation type="submission" date="2024-03" db="EMBL/GenBank/DDBJ databases">
        <title>Novel species of the genus Variovorax.</title>
        <authorList>
            <person name="Liu Q."/>
            <person name="Xin Y.-H."/>
        </authorList>
    </citation>
    <scope>NUCLEOTIDE SEQUENCE [LARGE SCALE GENOMIC DNA]</scope>
    <source>
        <strain evidence="2 3">KACC 18900</strain>
    </source>
</reference>
<dbReference type="SUPFAM" id="SSF53850">
    <property type="entry name" value="Periplasmic binding protein-like II"/>
    <property type="match status" value="1"/>
</dbReference>
<dbReference type="Gene3D" id="3.40.190.10">
    <property type="entry name" value="Periplasmic binding protein-like II"/>
    <property type="match status" value="1"/>
</dbReference>
<protein>
    <submittedName>
        <fullName evidence="2">Tripartite tricarboxylate transporter substrate binding protein</fullName>
    </submittedName>
</protein>
<dbReference type="InterPro" id="IPR005064">
    <property type="entry name" value="BUG"/>
</dbReference>
<comment type="similarity">
    <text evidence="1">Belongs to the UPF0065 (bug) family.</text>
</comment>
<evidence type="ECO:0000313" key="3">
    <source>
        <dbReference type="Proteomes" id="UP001385892"/>
    </source>
</evidence>
<accession>A0ABU8WTU5</accession>
<dbReference type="Pfam" id="PF03401">
    <property type="entry name" value="TctC"/>
    <property type="match status" value="1"/>
</dbReference>
<dbReference type="PIRSF" id="PIRSF017082">
    <property type="entry name" value="YflP"/>
    <property type="match status" value="1"/>
</dbReference>
<evidence type="ECO:0000313" key="2">
    <source>
        <dbReference type="EMBL" id="MEJ8850784.1"/>
    </source>
</evidence>
<dbReference type="Proteomes" id="UP001385892">
    <property type="component" value="Unassembled WGS sequence"/>
</dbReference>
<dbReference type="CDD" id="cd07012">
    <property type="entry name" value="PBP2_Bug_TTT"/>
    <property type="match status" value="1"/>
</dbReference>
<dbReference type="EMBL" id="JBBKZT010000017">
    <property type="protein sequence ID" value="MEJ8850784.1"/>
    <property type="molecule type" value="Genomic_DNA"/>
</dbReference>
<name>A0ABU8WTU5_9BURK</name>